<evidence type="ECO:0000313" key="3">
    <source>
        <dbReference type="Proteomes" id="UP000192721"/>
    </source>
</evidence>
<dbReference type="GO" id="GO:1990189">
    <property type="term" value="F:protein N-terminal-serine acetyltransferase activity"/>
    <property type="evidence" value="ECO:0007669"/>
    <property type="project" value="TreeGrafter"/>
</dbReference>
<dbReference type="AlphaFoldDB" id="A0A1W0D2I8"/>
<organism evidence="2 3">
    <name type="scientific">Chromobacterium haemolyticum</name>
    <dbReference type="NCBI Taxonomy" id="394935"/>
    <lineage>
        <taxon>Bacteria</taxon>
        <taxon>Pseudomonadati</taxon>
        <taxon>Pseudomonadota</taxon>
        <taxon>Betaproteobacteria</taxon>
        <taxon>Neisseriales</taxon>
        <taxon>Chromobacteriaceae</taxon>
        <taxon>Chromobacterium</taxon>
    </lineage>
</organism>
<dbReference type="Pfam" id="PF13302">
    <property type="entry name" value="Acetyltransf_3"/>
    <property type="match status" value="1"/>
</dbReference>
<dbReference type="CDD" id="cd04301">
    <property type="entry name" value="NAT_SF"/>
    <property type="match status" value="1"/>
</dbReference>
<feature type="domain" description="N-acetyltransferase" evidence="1">
    <location>
        <begin position="14"/>
        <end position="176"/>
    </location>
</feature>
<dbReference type="Gene3D" id="3.40.630.30">
    <property type="match status" value="1"/>
</dbReference>
<dbReference type="GO" id="GO:0005737">
    <property type="term" value="C:cytoplasm"/>
    <property type="evidence" value="ECO:0007669"/>
    <property type="project" value="TreeGrafter"/>
</dbReference>
<dbReference type="InterPro" id="IPR051908">
    <property type="entry name" value="Ribosomal_N-acetyltransferase"/>
</dbReference>
<sequence>MNVIPPPSIDIQGFSLRPMEMLDIPDWYDYLRLPEVAQHLRWVLQSAADLAPLVQAYRSDEPGAPLRLAIVDDDLGCLAGSIGFDAVWPADRSAEIDFDLAPAYWGRGLGLAACKAVTAWAFGGCRLYRVQAVSRDGNRRAEQLLRGCGFQYEGLLRAYRQVRGEPCDFRMFSRLATDPDAQG</sequence>
<accession>A0A1W0D2I8</accession>
<dbReference type="PANTHER" id="PTHR43441">
    <property type="entry name" value="RIBOSOMAL-PROTEIN-SERINE ACETYLTRANSFERASE"/>
    <property type="match status" value="1"/>
</dbReference>
<dbReference type="EMBL" id="MUKV01000009">
    <property type="protein sequence ID" value="OQS41062.1"/>
    <property type="molecule type" value="Genomic_DNA"/>
</dbReference>
<evidence type="ECO:0000313" key="2">
    <source>
        <dbReference type="EMBL" id="OQS41062.1"/>
    </source>
</evidence>
<dbReference type="PANTHER" id="PTHR43441:SF11">
    <property type="entry name" value="RIBOSOMAL-PROTEIN-SERINE ACETYLTRANSFERASE"/>
    <property type="match status" value="1"/>
</dbReference>
<dbReference type="GO" id="GO:0008999">
    <property type="term" value="F:protein-N-terminal-alanine acetyltransferase activity"/>
    <property type="evidence" value="ECO:0007669"/>
    <property type="project" value="TreeGrafter"/>
</dbReference>
<name>A0A1W0D2I8_9NEIS</name>
<dbReference type="PROSITE" id="PS51186">
    <property type="entry name" value="GNAT"/>
    <property type="match status" value="1"/>
</dbReference>
<dbReference type="SUPFAM" id="SSF55729">
    <property type="entry name" value="Acyl-CoA N-acyltransferases (Nat)"/>
    <property type="match status" value="1"/>
</dbReference>
<dbReference type="RefSeq" id="WP_081555325.1">
    <property type="nucleotide sequence ID" value="NZ_MUKV01000009.1"/>
</dbReference>
<reference evidence="2 3" key="1">
    <citation type="submission" date="2017-02" db="EMBL/GenBank/DDBJ databases">
        <title>Chromobacterium haemolyticum H5244.</title>
        <authorList>
            <person name="Gulvik C.A."/>
        </authorList>
    </citation>
    <scope>NUCLEOTIDE SEQUENCE [LARGE SCALE GENOMIC DNA]</scope>
    <source>
        <strain evidence="2 3">H5244</strain>
    </source>
</reference>
<evidence type="ECO:0000259" key="1">
    <source>
        <dbReference type="PROSITE" id="PS51186"/>
    </source>
</evidence>
<dbReference type="InterPro" id="IPR000182">
    <property type="entry name" value="GNAT_dom"/>
</dbReference>
<dbReference type="InterPro" id="IPR016181">
    <property type="entry name" value="Acyl_CoA_acyltransferase"/>
</dbReference>
<gene>
    <name evidence="2" type="ORF">B0T45_09560</name>
</gene>
<proteinExistence type="predicted"/>
<dbReference type="Proteomes" id="UP000192721">
    <property type="component" value="Unassembled WGS sequence"/>
</dbReference>
<comment type="caution">
    <text evidence="2">The sequence shown here is derived from an EMBL/GenBank/DDBJ whole genome shotgun (WGS) entry which is preliminary data.</text>
</comment>
<protein>
    <recommendedName>
        <fullName evidence="1">N-acetyltransferase domain-containing protein</fullName>
    </recommendedName>
</protein>